<keyword evidence="17" id="KW-1185">Reference proteome</keyword>
<feature type="binding site" evidence="12">
    <location>
        <position position="179"/>
    </location>
    <ligand>
        <name>Mg(2+)</name>
        <dbReference type="ChEBI" id="CHEBI:18420"/>
        <label>1</label>
    </ligand>
</feature>
<dbReference type="Pfam" id="PF01261">
    <property type="entry name" value="AP_endonuc_2"/>
    <property type="match status" value="1"/>
</dbReference>
<dbReference type="InterPro" id="IPR013022">
    <property type="entry name" value="Xyl_isomerase-like_TIM-brl"/>
</dbReference>
<dbReference type="SUPFAM" id="SSF51658">
    <property type="entry name" value="Xylose isomerase-like"/>
    <property type="match status" value="1"/>
</dbReference>
<evidence type="ECO:0000256" key="7">
    <source>
        <dbReference type="ARBA" id="ARBA00022629"/>
    </source>
</evidence>
<dbReference type="GO" id="GO:0000287">
    <property type="term" value="F:magnesium ion binding"/>
    <property type="evidence" value="ECO:0007669"/>
    <property type="project" value="UniProtKB-UniRule"/>
</dbReference>
<keyword evidence="12" id="KW-0460">Magnesium</keyword>
<evidence type="ECO:0000256" key="6">
    <source>
        <dbReference type="ARBA" id="ARBA00022490"/>
    </source>
</evidence>
<dbReference type="GO" id="GO:0005737">
    <property type="term" value="C:cytoplasm"/>
    <property type="evidence" value="ECO:0007669"/>
    <property type="project" value="UniProtKB-SubCell"/>
</dbReference>
<organism evidence="16 17">
    <name type="scientific">Nonomuraea wenchangensis</name>
    <dbReference type="NCBI Taxonomy" id="568860"/>
    <lineage>
        <taxon>Bacteria</taxon>
        <taxon>Bacillati</taxon>
        <taxon>Actinomycetota</taxon>
        <taxon>Actinomycetes</taxon>
        <taxon>Streptosporangiales</taxon>
        <taxon>Streptosporangiaceae</taxon>
        <taxon>Nonomuraea</taxon>
    </lineage>
</organism>
<dbReference type="AlphaFoldDB" id="A0A1I0LIJ8"/>
<evidence type="ECO:0000256" key="2">
    <source>
        <dbReference type="ARBA" id="ARBA00005765"/>
    </source>
</evidence>
<evidence type="ECO:0000256" key="8">
    <source>
        <dbReference type="ARBA" id="ARBA00022723"/>
    </source>
</evidence>
<feature type="domain" description="Xylose isomerase-like TIM barrel" evidence="15">
    <location>
        <begin position="42"/>
        <end position="302"/>
    </location>
</feature>
<keyword evidence="10 12" id="KW-0119">Carbohydrate metabolism</keyword>
<dbReference type="EC" id="5.3.1.5" evidence="4 12"/>
<evidence type="ECO:0000256" key="4">
    <source>
        <dbReference type="ARBA" id="ARBA00011958"/>
    </source>
</evidence>
<dbReference type="InterPro" id="IPR036237">
    <property type="entry name" value="Xyl_isomerase-like_sf"/>
</dbReference>
<feature type="binding site" evidence="12">
    <location>
        <position position="215"/>
    </location>
    <ligand>
        <name>Mg(2+)</name>
        <dbReference type="ChEBI" id="CHEBI:18420"/>
        <label>2</label>
    </ligand>
</feature>
<keyword evidence="6 12" id="KW-0963">Cytoplasm</keyword>
<feature type="binding site" evidence="12">
    <location>
        <position position="218"/>
    </location>
    <ligand>
        <name>Mg(2+)</name>
        <dbReference type="ChEBI" id="CHEBI:18420"/>
        <label>2</label>
    </ligand>
</feature>
<dbReference type="GO" id="GO:0042732">
    <property type="term" value="P:D-xylose metabolic process"/>
    <property type="evidence" value="ECO:0007669"/>
    <property type="project" value="UniProtKB-UniRule"/>
</dbReference>
<dbReference type="Gene3D" id="3.20.20.150">
    <property type="entry name" value="Divalent-metal-dependent TIM barrel enzymes"/>
    <property type="match status" value="1"/>
</dbReference>
<evidence type="ECO:0000313" key="17">
    <source>
        <dbReference type="Proteomes" id="UP000199361"/>
    </source>
</evidence>
<evidence type="ECO:0000259" key="15">
    <source>
        <dbReference type="Pfam" id="PF01261"/>
    </source>
</evidence>
<keyword evidence="9 12" id="KW-0413">Isomerase</keyword>
<evidence type="ECO:0000256" key="14">
    <source>
        <dbReference type="RuleBase" id="RU000610"/>
    </source>
</evidence>
<dbReference type="STRING" id="568860.SAMN05421811_117230"/>
<dbReference type="InterPro" id="IPR013453">
    <property type="entry name" value="XylA_actinobac"/>
</dbReference>
<comment type="subcellular location">
    <subcellularLocation>
        <location evidence="1 12 14">Cytoplasm</location>
    </subcellularLocation>
</comment>
<evidence type="ECO:0000313" key="16">
    <source>
        <dbReference type="EMBL" id="SEU40113.1"/>
    </source>
</evidence>
<feature type="binding site" evidence="12">
    <location>
        <position position="243"/>
    </location>
    <ligand>
        <name>Mg(2+)</name>
        <dbReference type="ChEBI" id="CHEBI:18420"/>
        <label>1</label>
    </ligand>
</feature>
<feature type="binding site" evidence="12">
    <location>
        <position position="285"/>
    </location>
    <ligand>
        <name>Mg(2+)</name>
        <dbReference type="ChEBI" id="CHEBI:18420"/>
        <label>1</label>
    </ligand>
</feature>
<dbReference type="Proteomes" id="UP000199361">
    <property type="component" value="Unassembled WGS sequence"/>
</dbReference>
<comment type="similarity">
    <text evidence="2 12 13">Belongs to the xylose isomerase family.</text>
</comment>
<evidence type="ECO:0000256" key="12">
    <source>
        <dbReference type="HAMAP-Rule" id="MF_00455"/>
    </source>
</evidence>
<proteinExistence type="inferred from homology"/>
<reference evidence="16 17" key="1">
    <citation type="submission" date="2016-10" db="EMBL/GenBank/DDBJ databases">
        <authorList>
            <person name="de Groot N.N."/>
        </authorList>
    </citation>
    <scope>NUCLEOTIDE SEQUENCE [LARGE SCALE GENOMIC DNA]</scope>
    <source>
        <strain evidence="16 17">CGMCC 4.5598</strain>
    </source>
</reference>
<evidence type="ECO:0000256" key="5">
    <source>
        <dbReference type="ARBA" id="ARBA00018232"/>
    </source>
</evidence>
<comment type="cofactor">
    <cofactor evidence="12">
        <name>Mg(2+)</name>
        <dbReference type="ChEBI" id="CHEBI:18420"/>
    </cofactor>
    <text evidence="12">Binds 2 magnesium ions per subunit.</text>
</comment>
<dbReference type="OrthoDB" id="9763981at2"/>
<feature type="binding site" evidence="12">
    <location>
        <position position="215"/>
    </location>
    <ligand>
        <name>Mg(2+)</name>
        <dbReference type="ChEBI" id="CHEBI:18420"/>
        <label>1</label>
    </ligand>
</feature>
<evidence type="ECO:0000256" key="10">
    <source>
        <dbReference type="ARBA" id="ARBA00023277"/>
    </source>
</evidence>
<evidence type="ECO:0000256" key="11">
    <source>
        <dbReference type="ARBA" id="ARBA00033659"/>
    </source>
</evidence>
<feature type="active site" evidence="12">
    <location>
        <position position="55"/>
    </location>
</feature>
<gene>
    <name evidence="12" type="primary">xylA</name>
    <name evidence="16" type="ORF">SAMN05421811_117230</name>
</gene>
<dbReference type="EMBL" id="FOHX01000017">
    <property type="protein sequence ID" value="SEU40113.1"/>
    <property type="molecule type" value="Genomic_DNA"/>
</dbReference>
<dbReference type="RefSeq" id="WP_091091550.1">
    <property type="nucleotide sequence ID" value="NZ_FOHX01000017.1"/>
</dbReference>
<name>A0A1I0LIJ8_9ACTN</name>
<keyword evidence="7 12" id="KW-0859">Xylose metabolism</keyword>
<dbReference type="InterPro" id="IPR001998">
    <property type="entry name" value="Xylose_isomerase"/>
</dbReference>
<dbReference type="HAMAP" id="MF_00455">
    <property type="entry name" value="Xylose_isom_A"/>
    <property type="match status" value="1"/>
</dbReference>
<dbReference type="PANTHER" id="PTHR48408">
    <property type="match status" value="1"/>
</dbReference>
<comment type="caution">
    <text evidence="12">Lacks conserved residue(s) required for the propagation of feature annotation.</text>
</comment>
<comment type="catalytic activity">
    <reaction evidence="11 12 13">
        <text>alpha-D-xylose = alpha-D-xylulofuranose</text>
        <dbReference type="Rhea" id="RHEA:22816"/>
        <dbReference type="ChEBI" id="CHEBI:28518"/>
        <dbReference type="ChEBI" id="CHEBI:188998"/>
        <dbReference type="EC" id="5.3.1.5"/>
    </reaction>
</comment>
<evidence type="ECO:0000256" key="9">
    <source>
        <dbReference type="ARBA" id="ARBA00023235"/>
    </source>
</evidence>
<dbReference type="PROSITE" id="PS51415">
    <property type="entry name" value="XYLOSE_ISOMERASE"/>
    <property type="match status" value="1"/>
</dbReference>
<keyword evidence="8 12" id="KW-0479">Metal-binding</keyword>
<evidence type="ECO:0000256" key="13">
    <source>
        <dbReference type="RuleBase" id="RU000609"/>
    </source>
</evidence>
<comment type="subunit">
    <text evidence="3 12 14">Homotetramer.</text>
</comment>
<accession>A0A1I0LIJ8</accession>
<sequence length="383" mass="42570">MTGFTPTPDDRFTFGLWTVGWQARDPFGDASRAPLDPVESVHKLHELGAYGVTFHDDDLLAVEPDRDKAIAAFKKALDETGMKVPMATTNLFTHPVFKDGAFTSNDRDVRRYALRKVMRNVDLAASLGAKTYVCWGGREGAESDAAKDVKAALDRYKEGLDLLCQYVIDKGYDIRFALEPKPNEPRGDILLPTIGHALGLIGELEHPEMVGLNPEVGHEQMAGLNFVHGIAQALWHGKLFHIDLNGQHGPKYDQDLIFGHGDLKSAFFLVDLLENGGYDGPRHFDYKPLRTEDAQDVWDSAAANMRTYLILREKSRAFRADPEVQEALAASRVTELAQPTLAAGETWQDLAKDDFDVEEAAARGFHFTRLNQLALEHLMGVRG</sequence>
<feature type="active site" evidence="12">
    <location>
        <position position="58"/>
    </location>
</feature>
<dbReference type="PANTHER" id="PTHR48408:SF1">
    <property type="entry name" value="XYLOSE ISOMERASE"/>
    <property type="match status" value="1"/>
</dbReference>
<evidence type="ECO:0000256" key="1">
    <source>
        <dbReference type="ARBA" id="ARBA00004496"/>
    </source>
</evidence>
<protein>
    <recommendedName>
        <fullName evidence="5 12">Xylose isomerase</fullName>
        <ecNumber evidence="4 12">5.3.1.5</ecNumber>
    </recommendedName>
</protein>
<dbReference type="GO" id="GO:0009045">
    <property type="term" value="F:xylose isomerase activity"/>
    <property type="evidence" value="ECO:0007669"/>
    <property type="project" value="UniProtKB-UniRule"/>
</dbReference>
<dbReference type="PRINTS" id="PR00688">
    <property type="entry name" value="XYLOSISMRASE"/>
</dbReference>
<evidence type="ECO:0000256" key="3">
    <source>
        <dbReference type="ARBA" id="ARBA00011881"/>
    </source>
</evidence>
<dbReference type="NCBIfam" id="TIGR02631">
    <property type="entry name" value="xylA_Arthro"/>
    <property type="match status" value="1"/>
</dbReference>